<evidence type="ECO:0000259" key="2">
    <source>
        <dbReference type="Pfam" id="PF03959"/>
    </source>
</evidence>
<dbReference type="Gene3D" id="3.40.50.1820">
    <property type="entry name" value="alpha/beta hydrolase"/>
    <property type="match status" value="1"/>
</dbReference>
<dbReference type="GO" id="GO:0016787">
    <property type="term" value="F:hydrolase activity"/>
    <property type="evidence" value="ECO:0007669"/>
    <property type="project" value="UniProtKB-KW"/>
</dbReference>
<dbReference type="Proteomes" id="UP001302812">
    <property type="component" value="Unassembled WGS sequence"/>
</dbReference>
<evidence type="ECO:0000256" key="1">
    <source>
        <dbReference type="ARBA" id="ARBA00022801"/>
    </source>
</evidence>
<proteinExistence type="predicted"/>
<gene>
    <name evidence="3" type="ORF">N656DRAFT_736851</name>
</gene>
<reference evidence="3" key="2">
    <citation type="submission" date="2023-05" db="EMBL/GenBank/DDBJ databases">
        <authorList>
            <consortium name="Lawrence Berkeley National Laboratory"/>
            <person name="Steindorff A."/>
            <person name="Hensen N."/>
            <person name="Bonometti L."/>
            <person name="Westerberg I."/>
            <person name="Brannstrom I.O."/>
            <person name="Guillou S."/>
            <person name="Cros-Aarteil S."/>
            <person name="Calhoun S."/>
            <person name="Haridas S."/>
            <person name="Kuo A."/>
            <person name="Mondo S."/>
            <person name="Pangilinan J."/>
            <person name="Riley R."/>
            <person name="Labutti K."/>
            <person name="Andreopoulos B."/>
            <person name="Lipzen A."/>
            <person name="Chen C."/>
            <person name="Yanf M."/>
            <person name="Daum C."/>
            <person name="Ng V."/>
            <person name="Clum A."/>
            <person name="Ohm R."/>
            <person name="Martin F."/>
            <person name="Silar P."/>
            <person name="Natvig D."/>
            <person name="Lalanne C."/>
            <person name="Gautier V."/>
            <person name="Ament-Velasquez S.L."/>
            <person name="Kruys A."/>
            <person name="Hutchinson M.I."/>
            <person name="Powell A.J."/>
            <person name="Barry K."/>
            <person name="Miller A.N."/>
            <person name="Grigoriev I.V."/>
            <person name="Debuchy R."/>
            <person name="Gladieux P."/>
            <person name="Thoren M.H."/>
            <person name="Johannesson H."/>
        </authorList>
    </citation>
    <scope>NUCLEOTIDE SEQUENCE</scope>
    <source>
        <strain evidence="3">CBS 508.74</strain>
    </source>
</reference>
<protein>
    <recommendedName>
        <fullName evidence="2">Serine hydrolase domain-containing protein</fullName>
    </recommendedName>
</protein>
<dbReference type="Pfam" id="PF03959">
    <property type="entry name" value="FSH1"/>
    <property type="match status" value="1"/>
</dbReference>
<keyword evidence="1" id="KW-0378">Hydrolase</keyword>
<dbReference type="EMBL" id="MU853353">
    <property type="protein sequence ID" value="KAK4109927.1"/>
    <property type="molecule type" value="Genomic_DNA"/>
</dbReference>
<dbReference type="PANTHER" id="PTHR48070:SF7">
    <property type="entry name" value="SERINE HYDROLASE FSH DOMAIN-CONTAINING PROTEIN-RELATED"/>
    <property type="match status" value="1"/>
</dbReference>
<dbReference type="InterPro" id="IPR050593">
    <property type="entry name" value="LovG"/>
</dbReference>
<keyword evidence="4" id="KW-1185">Reference proteome</keyword>
<dbReference type="GeneID" id="89936857"/>
<dbReference type="InterPro" id="IPR029058">
    <property type="entry name" value="AB_hydrolase_fold"/>
</dbReference>
<reference evidence="3" key="1">
    <citation type="journal article" date="2023" name="Mol. Phylogenet. Evol.">
        <title>Genome-scale phylogeny and comparative genomics of the fungal order Sordariales.</title>
        <authorList>
            <person name="Hensen N."/>
            <person name="Bonometti L."/>
            <person name="Westerberg I."/>
            <person name="Brannstrom I.O."/>
            <person name="Guillou S."/>
            <person name="Cros-Aarteil S."/>
            <person name="Calhoun S."/>
            <person name="Haridas S."/>
            <person name="Kuo A."/>
            <person name="Mondo S."/>
            <person name="Pangilinan J."/>
            <person name="Riley R."/>
            <person name="LaButti K."/>
            <person name="Andreopoulos B."/>
            <person name="Lipzen A."/>
            <person name="Chen C."/>
            <person name="Yan M."/>
            <person name="Daum C."/>
            <person name="Ng V."/>
            <person name="Clum A."/>
            <person name="Steindorff A."/>
            <person name="Ohm R.A."/>
            <person name="Martin F."/>
            <person name="Silar P."/>
            <person name="Natvig D.O."/>
            <person name="Lalanne C."/>
            <person name="Gautier V."/>
            <person name="Ament-Velasquez S.L."/>
            <person name="Kruys A."/>
            <person name="Hutchinson M.I."/>
            <person name="Powell A.J."/>
            <person name="Barry K."/>
            <person name="Miller A.N."/>
            <person name="Grigoriev I.V."/>
            <person name="Debuchy R."/>
            <person name="Gladieux P."/>
            <person name="Hiltunen Thoren M."/>
            <person name="Johannesson H."/>
        </authorList>
    </citation>
    <scope>NUCLEOTIDE SEQUENCE</scope>
    <source>
        <strain evidence="3">CBS 508.74</strain>
    </source>
</reference>
<sequence length="268" mass="29791">MRILALHGQGTSAYIFKAQTVAFRSKLPPSFTFDFVDAPFHCAPAPGIRVLFESGHYTWWPKPTANAIQGAHQWLVDYIDQHGPFDAVMGFSQGCSLIGTFLLYHALETPDEPLPFKAAILICGGLPLGFLEDGLGLPVSPRAHEIHEQTVALLKEKAGRLTELAKERDKIKMGMSLWDDTAVLLHDPDCLPEERGSDVFGLDFKAMPPQARIKIPTVHVYGAKDPRWPASIQLAYFCDKDKRKMYDHGGGHDIPRSTEVSNRLAELM</sequence>
<dbReference type="PANTHER" id="PTHR48070">
    <property type="entry name" value="ESTERASE OVCA2"/>
    <property type="match status" value="1"/>
</dbReference>
<dbReference type="GO" id="GO:0005737">
    <property type="term" value="C:cytoplasm"/>
    <property type="evidence" value="ECO:0007669"/>
    <property type="project" value="TreeGrafter"/>
</dbReference>
<dbReference type="SUPFAM" id="SSF53474">
    <property type="entry name" value="alpha/beta-Hydrolases"/>
    <property type="match status" value="1"/>
</dbReference>
<evidence type="ECO:0000313" key="4">
    <source>
        <dbReference type="Proteomes" id="UP001302812"/>
    </source>
</evidence>
<dbReference type="RefSeq" id="XP_064667497.1">
    <property type="nucleotide sequence ID" value="XM_064812732.1"/>
</dbReference>
<dbReference type="GO" id="GO:0019748">
    <property type="term" value="P:secondary metabolic process"/>
    <property type="evidence" value="ECO:0007669"/>
    <property type="project" value="TreeGrafter"/>
</dbReference>
<feature type="domain" description="Serine hydrolase" evidence="2">
    <location>
        <begin position="1"/>
        <end position="261"/>
    </location>
</feature>
<dbReference type="InterPro" id="IPR005645">
    <property type="entry name" value="FSH-like_dom"/>
</dbReference>
<evidence type="ECO:0000313" key="3">
    <source>
        <dbReference type="EMBL" id="KAK4109927.1"/>
    </source>
</evidence>
<dbReference type="AlphaFoldDB" id="A0AAN6QP07"/>
<accession>A0AAN6QP07</accession>
<dbReference type="GO" id="GO:0005634">
    <property type="term" value="C:nucleus"/>
    <property type="evidence" value="ECO:0007669"/>
    <property type="project" value="TreeGrafter"/>
</dbReference>
<comment type="caution">
    <text evidence="3">The sequence shown here is derived from an EMBL/GenBank/DDBJ whole genome shotgun (WGS) entry which is preliminary data.</text>
</comment>
<feature type="non-terminal residue" evidence="3">
    <location>
        <position position="268"/>
    </location>
</feature>
<name>A0AAN6QP07_9PEZI</name>
<organism evidence="3 4">
    <name type="scientific">Canariomyces notabilis</name>
    <dbReference type="NCBI Taxonomy" id="2074819"/>
    <lineage>
        <taxon>Eukaryota</taxon>
        <taxon>Fungi</taxon>
        <taxon>Dikarya</taxon>
        <taxon>Ascomycota</taxon>
        <taxon>Pezizomycotina</taxon>
        <taxon>Sordariomycetes</taxon>
        <taxon>Sordariomycetidae</taxon>
        <taxon>Sordariales</taxon>
        <taxon>Chaetomiaceae</taxon>
        <taxon>Canariomyces</taxon>
    </lineage>
</organism>